<comment type="caution">
    <text evidence="1">The sequence shown here is derived from an EMBL/GenBank/DDBJ whole genome shotgun (WGS) entry which is preliminary data.</text>
</comment>
<proteinExistence type="predicted"/>
<dbReference type="Proteomes" id="UP001243375">
    <property type="component" value="Unassembled WGS sequence"/>
</dbReference>
<protein>
    <submittedName>
        <fullName evidence="1">Uncharacterized protein</fullName>
    </submittedName>
</protein>
<evidence type="ECO:0000313" key="1">
    <source>
        <dbReference type="EMBL" id="KAJ9115114.1"/>
    </source>
</evidence>
<name>A0ACC2WVF9_9TREE</name>
<reference evidence="1" key="1">
    <citation type="submission" date="2023-04" db="EMBL/GenBank/DDBJ databases">
        <title>Draft Genome sequencing of Naganishia species isolated from polar environments using Oxford Nanopore Technology.</title>
        <authorList>
            <person name="Leo P."/>
            <person name="Venkateswaran K."/>
        </authorList>
    </citation>
    <scope>NUCLEOTIDE SEQUENCE</scope>
    <source>
        <strain evidence="1">MNA-CCFEE 5425</strain>
    </source>
</reference>
<evidence type="ECO:0000313" key="2">
    <source>
        <dbReference type="Proteomes" id="UP001243375"/>
    </source>
</evidence>
<organism evidence="1 2">
    <name type="scientific">Naganishia vaughanmartiniae</name>
    <dbReference type="NCBI Taxonomy" id="1424756"/>
    <lineage>
        <taxon>Eukaryota</taxon>
        <taxon>Fungi</taxon>
        <taxon>Dikarya</taxon>
        <taxon>Basidiomycota</taxon>
        <taxon>Agaricomycotina</taxon>
        <taxon>Tremellomycetes</taxon>
        <taxon>Filobasidiales</taxon>
        <taxon>Filobasidiaceae</taxon>
        <taxon>Naganishia</taxon>
    </lineage>
</organism>
<keyword evidence="2" id="KW-1185">Reference proteome</keyword>
<accession>A0ACC2WVF9</accession>
<dbReference type="EMBL" id="JASBWU010000017">
    <property type="protein sequence ID" value="KAJ9115114.1"/>
    <property type="molecule type" value="Genomic_DNA"/>
</dbReference>
<gene>
    <name evidence="1" type="ORF">QFC22_005444</name>
</gene>
<sequence>MFSKDFTPSSSDPPSPTLTAVDLPDTLTDISGSQTPTTRNSNGMTKVHPADLEAGISNMDKNDFRNNSIKEEKYHDECIAPSMHSALQEVKVSIVEVNEGNIYISSNVDDPDNPRNWPKWKRYLVAGIASWLTIIVCSIASGYSTGAVYLNEEFGLSEEVGTLGLSLYVASLLSSRVRVS</sequence>